<proteinExistence type="predicted"/>
<evidence type="ECO:0000256" key="1">
    <source>
        <dbReference type="SAM" id="MobiDB-lite"/>
    </source>
</evidence>
<accession>A0ABT7PER0</accession>
<protein>
    <submittedName>
        <fullName evidence="2">Uncharacterized protein</fullName>
    </submittedName>
</protein>
<comment type="caution">
    <text evidence="2">The sequence shown here is derived from an EMBL/GenBank/DDBJ whole genome shotgun (WGS) entry which is preliminary data.</text>
</comment>
<feature type="compositionally biased region" description="Polar residues" evidence="1">
    <location>
        <begin position="62"/>
        <end position="76"/>
    </location>
</feature>
<feature type="region of interest" description="Disordered" evidence="1">
    <location>
        <begin position="62"/>
        <end position="82"/>
    </location>
</feature>
<evidence type="ECO:0000313" key="2">
    <source>
        <dbReference type="EMBL" id="MDM4014973.1"/>
    </source>
</evidence>
<reference evidence="2 3" key="1">
    <citation type="submission" date="2023-06" db="EMBL/GenBank/DDBJ databases">
        <title>Roseiconus lacunae JC819 isolated from Gulf of Mannar region, Tamil Nadu.</title>
        <authorList>
            <person name="Pk S."/>
            <person name="Ch S."/>
            <person name="Ch V.R."/>
        </authorList>
    </citation>
    <scope>NUCLEOTIDE SEQUENCE [LARGE SCALE GENOMIC DNA]</scope>
    <source>
        <strain evidence="2 3">JC819</strain>
    </source>
</reference>
<dbReference type="EMBL" id="JASZZN010000003">
    <property type="protein sequence ID" value="MDM4014973.1"/>
    <property type="molecule type" value="Genomic_DNA"/>
</dbReference>
<keyword evidence="3" id="KW-1185">Reference proteome</keyword>
<dbReference type="RefSeq" id="WP_289162556.1">
    <property type="nucleotide sequence ID" value="NZ_JASZZN010000003.1"/>
</dbReference>
<organism evidence="2 3">
    <name type="scientific">Roseiconus lacunae</name>
    <dbReference type="NCBI Taxonomy" id="2605694"/>
    <lineage>
        <taxon>Bacteria</taxon>
        <taxon>Pseudomonadati</taxon>
        <taxon>Planctomycetota</taxon>
        <taxon>Planctomycetia</taxon>
        <taxon>Pirellulales</taxon>
        <taxon>Pirellulaceae</taxon>
        <taxon>Roseiconus</taxon>
    </lineage>
</organism>
<gene>
    <name evidence="2" type="ORF">QTN89_06000</name>
</gene>
<evidence type="ECO:0000313" key="3">
    <source>
        <dbReference type="Proteomes" id="UP001239462"/>
    </source>
</evidence>
<sequence length="82" mass="9207">MSKERKVTVVSPHVEIEIWRLQQLAKRISDTSIVAKIDRLTKGMLPGQTIWISGALFESFDSAANTPKQPPSNEQQESNEDV</sequence>
<name>A0ABT7PER0_9BACT</name>
<dbReference type="Proteomes" id="UP001239462">
    <property type="component" value="Unassembled WGS sequence"/>
</dbReference>